<dbReference type="EMBL" id="JARKIK010000005">
    <property type="protein sequence ID" value="KAK8751800.1"/>
    <property type="molecule type" value="Genomic_DNA"/>
</dbReference>
<keyword evidence="3" id="KW-1185">Reference proteome</keyword>
<organism evidence="2 3">
    <name type="scientific">Cherax quadricarinatus</name>
    <name type="common">Australian red claw crayfish</name>
    <dbReference type="NCBI Taxonomy" id="27406"/>
    <lineage>
        <taxon>Eukaryota</taxon>
        <taxon>Metazoa</taxon>
        <taxon>Ecdysozoa</taxon>
        <taxon>Arthropoda</taxon>
        <taxon>Crustacea</taxon>
        <taxon>Multicrustacea</taxon>
        <taxon>Malacostraca</taxon>
        <taxon>Eumalacostraca</taxon>
        <taxon>Eucarida</taxon>
        <taxon>Decapoda</taxon>
        <taxon>Pleocyemata</taxon>
        <taxon>Astacidea</taxon>
        <taxon>Parastacoidea</taxon>
        <taxon>Parastacidae</taxon>
        <taxon>Cherax</taxon>
    </lineage>
</organism>
<feature type="coiled-coil region" evidence="1">
    <location>
        <begin position="120"/>
        <end position="147"/>
    </location>
</feature>
<name>A0AAW0Y4U2_CHEQU</name>
<reference evidence="2 3" key="1">
    <citation type="journal article" date="2024" name="BMC Genomics">
        <title>Genome assembly of redclaw crayfish (Cherax quadricarinatus) provides insights into its immune adaptation and hypoxia tolerance.</title>
        <authorList>
            <person name="Liu Z."/>
            <person name="Zheng J."/>
            <person name="Li H."/>
            <person name="Fang K."/>
            <person name="Wang S."/>
            <person name="He J."/>
            <person name="Zhou D."/>
            <person name="Weng S."/>
            <person name="Chi M."/>
            <person name="Gu Z."/>
            <person name="He J."/>
            <person name="Li F."/>
            <person name="Wang M."/>
        </authorList>
    </citation>
    <scope>NUCLEOTIDE SEQUENCE [LARGE SCALE GENOMIC DNA]</scope>
    <source>
        <strain evidence="2">ZL_2023a</strain>
    </source>
</reference>
<dbReference type="Proteomes" id="UP001445076">
    <property type="component" value="Unassembled WGS sequence"/>
</dbReference>
<protein>
    <submittedName>
        <fullName evidence="2">Uncharacterized protein</fullName>
    </submittedName>
</protein>
<accession>A0AAW0Y4U2</accession>
<keyword evidence="1" id="KW-0175">Coiled coil</keyword>
<evidence type="ECO:0000313" key="2">
    <source>
        <dbReference type="EMBL" id="KAK8751800.1"/>
    </source>
</evidence>
<proteinExistence type="predicted"/>
<sequence length="403" mass="45586">MSPNRKRSVGKSVQKRITRRQISFATKIAILDKLKAGVRPCIIEQEFGVKYNSILSIKFNETKIRAKGSTKGNPVNQETYCMSSSDRHLRVYEHVNTSVHRNRYKEYLEARKSGFDKIAELELMEARKDCEDRIKELENLLAKRALKGKKSAVLLQEYSNKNEIMDFQRRGAVIKSTSKVDGQGSESHPDKTIRQEFSLGVGEKQELINNGLGSNRKSLEENSMPSTSGLQGRCKKRCPKCSAIVPSRKYACECGHNFFAEKEHLKKKREAQLQKAGIIASENGNLWRAFDAIQKQSAKIRGGGYTVATLYFKECPTRNIKGIISGSALEEADKALLMNIFCKVAKSLKRKEREHEKESAFQDNPGEKCLVVLNESVTSGNKVKNQLPELQHVEQVMEVKQEN</sequence>
<dbReference type="AlphaFoldDB" id="A0AAW0Y4U2"/>
<evidence type="ECO:0000313" key="3">
    <source>
        <dbReference type="Proteomes" id="UP001445076"/>
    </source>
</evidence>
<comment type="caution">
    <text evidence="2">The sequence shown here is derived from an EMBL/GenBank/DDBJ whole genome shotgun (WGS) entry which is preliminary data.</text>
</comment>
<evidence type="ECO:0000256" key="1">
    <source>
        <dbReference type="SAM" id="Coils"/>
    </source>
</evidence>
<gene>
    <name evidence="2" type="ORF">OTU49_010381</name>
</gene>